<evidence type="ECO:0000259" key="1">
    <source>
        <dbReference type="SMART" id="SM01321"/>
    </source>
</evidence>
<dbReference type="InterPro" id="IPR002686">
    <property type="entry name" value="Transposase_17"/>
</dbReference>
<gene>
    <name evidence="2" type="ORF">PSECIP111854_02246</name>
</gene>
<dbReference type="GO" id="GO:0004803">
    <property type="term" value="F:transposase activity"/>
    <property type="evidence" value="ECO:0007669"/>
    <property type="project" value="InterPro"/>
</dbReference>
<evidence type="ECO:0000313" key="2">
    <source>
        <dbReference type="EMBL" id="CAH9058653.1"/>
    </source>
</evidence>
<protein>
    <recommendedName>
        <fullName evidence="1">Transposase IS200-like domain-containing protein</fullName>
    </recommendedName>
</protein>
<sequence length="338" mass="39281">MTRARNALIDLSATPYYHLIARCVRRAFLCGEDKYSGKNFDHRREWLVERMKLLSSVFSIEIAAYAIMSNHYHLVVKVNKQTALDWSDDEVIRRWYQLYNGDSLVDRYISGEVLDDAKMNFFNEIVAKWRLRLYDISWYMKNLNEFIAKEANKEDNCTGKYWEGRYKSQALLDESTLLSCMAYVDLNPIRANMANTLEESNFTSIQERLLHFKAQIKNSKKAQLNPSQNIPQKGDRADISQPAELKPFGGEYIAGSIPFSLLDYLELVDWSGRHVHPKKKGYISHSIPRVLVALNIEETVWLRQVIRFRRQYANFAGSKQALSRQAAKNDVKWYKGAG</sequence>
<dbReference type="PANTHER" id="PTHR34322">
    <property type="entry name" value="TRANSPOSASE, Y1_TNP DOMAIN-CONTAINING"/>
    <property type="match status" value="1"/>
</dbReference>
<dbReference type="EMBL" id="CAMAPC010000007">
    <property type="protein sequence ID" value="CAH9058653.1"/>
    <property type="molecule type" value="Genomic_DNA"/>
</dbReference>
<dbReference type="PANTHER" id="PTHR34322:SF2">
    <property type="entry name" value="TRANSPOSASE IS200-LIKE DOMAIN-CONTAINING PROTEIN"/>
    <property type="match status" value="1"/>
</dbReference>
<organism evidence="2 3">
    <name type="scientific">Pseudoalteromonas holothuriae</name>
    <dbReference type="NCBI Taxonomy" id="2963714"/>
    <lineage>
        <taxon>Bacteria</taxon>
        <taxon>Pseudomonadati</taxon>
        <taxon>Pseudomonadota</taxon>
        <taxon>Gammaproteobacteria</taxon>
        <taxon>Alteromonadales</taxon>
        <taxon>Pseudoalteromonadaceae</taxon>
        <taxon>Pseudoalteromonas</taxon>
    </lineage>
</organism>
<dbReference type="AlphaFoldDB" id="A0A9W4QXS8"/>
<dbReference type="GO" id="GO:0006313">
    <property type="term" value="P:DNA transposition"/>
    <property type="evidence" value="ECO:0007669"/>
    <property type="project" value="InterPro"/>
</dbReference>
<dbReference type="SUPFAM" id="SSF143422">
    <property type="entry name" value="Transposase IS200-like"/>
    <property type="match status" value="1"/>
</dbReference>
<dbReference type="Gene3D" id="3.30.70.1290">
    <property type="entry name" value="Transposase IS200-like"/>
    <property type="match status" value="1"/>
</dbReference>
<keyword evidence="3" id="KW-1185">Reference proteome</keyword>
<feature type="domain" description="Transposase IS200-like" evidence="1">
    <location>
        <begin position="12"/>
        <end position="187"/>
    </location>
</feature>
<reference evidence="2" key="1">
    <citation type="submission" date="2022-07" db="EMBL/GenBank/DDBJ databases">
        <authorList>
            <person name="Criscuolo A."/>
        </authorList>
    </citation>
    <scope>NUCLEOTIDE SEQUENCE</scope>
    <source>
        <strain evidence="2">CIP111854</strain>
    </source>
</reference>
<name>A0A9W4QXS8_9GAMM</name>
<comment type="caution">
    <text evidence="2">The sequence shown here is derived from an EMBL/GenBank/DDBJ whole genome shotgun (WGS) entry which is preliminary data.</text>
</comment>
<dbReference type="RefSeq" id="WP_261626429.1">
    <property type="nucleotide sequence ID" value="NZ_CAMAPC010000007.1"/>
</dbReference>
<dbReference type="GO" id="GO:0003677">
    <property type="term" value="F:DNA binding"/>
    <property type="evidence" value="ECO:0007669"/>
    <property type="project" value="InterPro"/>
</dbReference>
<dbReference type="SMART" id="SM01321">
    <property type="entry name" value="Y1_Tnp"/>
    <property type="match status" value="1"/>
</dbReference>
<accession>A0A9W4QXS8</accession>
<dbReference type="Proteomes" id="UP001152467">
    <property type="component" value="Unassembled WGS sequence"/>
</dbReference>
<evidence type="ECO:0000313" key="3">
    <source>
        <dbReference type="Proteomes" id="UP001152467"/>
    </source>
</evidence>
<proteinExistence type="predicted"/>
<dbReference type="InterPro" id="IPR036515">
    <property type="entry name" value="Transposase_17_sf"/>
</dbReference>